<dbReference type="FunFam" id="3.30.43.10:FF:000004">
    <property type="entry name" value="Berberine bridge enzyme-like 15"/>
    <property type="match status" value="1"/>
</dbReference>
<keyword evidence="7 13" id="KW-0732">Signal</keyword>
<keyword evidence="5" id="KW-0964">Secreted</keyword>
<evidence type="ECO:0000256" key="7">
    <source>
        <dbReference type="ARBA" id="ARBA00022729"/>
    </source>
</evidence>
<dbReference type="InterPro" id="IPR012951">
    <property type="entry name" value="BBE"/>
</dbReference>
<dbReference type="SUPFAM" id="SSF56176">
    <property type="entry name" value="FAD-binding/transporter-associated domain-like"/>
    <property type="match status" value="1"/>
</dbReference>
<dbReference type="GO" id="GO:0016491">
    <property type="term" value="F:oxidoreductase activity"/>
    <property type="evidence" value="ECO:0007669"/>
    <property type="project" value="UniProtKB-KW"/>
</dbReference>
<evidence type="ECO:0000256" key="10">
    <source>
        <dbReference type="ARBA" id="ARBA00023002"/>
    </source>
</evidence>
<keyword evidence="11" id="KW-1015">Disulfide bond</keyword>
<dbReference type="Gene3D" id="3.30.43.10">
    <property type="entry name" value="Uridine Diphospho-n-acetylenolpyruvylglucosamine Reductase, domain 2"/>
    <property type="match status" value="1"/>
</dbReference>
<comment type="subcellular location">
    <subcellularLocation>
        <location evidence="2">Secreted</location>
        <location evidence="2">Cell wall</location>
    </subcellularLocation>
</comment>
<gene>
    <name evidence="15" type="ORF">HRI_000852800</name>
</gene>
<dbReference type="Gene3D" id="3.30.465.10">
    <property type="match status" value="1"/>
</dbReference>
<protein>
    <recommendedName>
        <fullName evidence="14">FAD-binding PCMH-type domain-containing protein</fullName>
    </recommendedName>
</protein>
<evidence type="ECO:0000256" key="2">
    <source>
        <dbReference type="ARBA" id="ARBA00004191"/>
    </source>
</evidence>
<dbReference type="Gene3D" id="3.40.462.20">
    <property type="match status" value="1"/>
</dbReference>
<evidence type="ECO:0000256" key="13">
    <source>
        <dbReference type="SAM" id="SignalP"/>
    </source>
</evidence>
<dbReference type="InterPro" id="IPR036318">
    <property type="entry name" value="FAD-bd_PCMH-like_sf"/>
</dbReference>
<evidence type="ECO:0000256" key="1">
    <source>
        <dbReference type="ARBA" id="ARBA00001974"/>
    </source>
</evidence>
<evidence type="ECO:0000259" key="14">
    <source>
        <dbReference type="PROSITE" id="PS51387"/>
    </source>
</evidence>
<comment type="caution">
    <text evidence="15">The sequence shown here is derived from an EMBL/GenBank/DDBJ whole genome shotgun (WGS) entry which is preliminary data.</text>
</comment>
<evidence type="ECO:0000256" key="8">
    <source>
        <dbReference type="ARBA" id="ARBA00022741"/>
    </source>
</evidence>
<comment type="cofactor">
    <cofactor evidence="1">
        <name>FAD</name>
        <dbReference type="ChEBI" id="CHEBI:57692"/>
    </cofactor>
</comment>
<evidence type="ECO:0000256" key="4">
    <source>
        <dbReference type="ARBA" id="ARBA00022512"/>
    </source>
</evidence>
<keyword evidence="4" id="KW-0134">Cell wall</keyword>
<keyword evidence="9" id="KW-0274">FAD</keyword>
<feature type="signal peptide" evidence="13">
    <location>
        <begin position="1"/>
        <end position="19"/>
    </location>
</feature>
<proteinExistence type="inferred from homology"/>
<evidence type="ECO:0000256" key="6">
    <source>
        <dbReference type="ARBA" id="ARBA00022630"/>
    </source>
</evidence>
<keyword evidence="12" id="KW-0325">Glycoprotein</keyword>
<sequence length="537" mass="60677">MFPVFLIFVFSFSWPITSSANTHQDFLRCLSSSLNSNDSASISRLVYTQRSSNYSSVLESRIHNSRFITPTSTRPLVIVTPLHVSHVQSTIRCSKKHGLQLRTRSGGHDFEGVSYVSESEAPFVVVDLANLRSIDIDVENEVAWVQSGAIMGELYYAVAQKSRTLAFPGALCHGVAFGGFISSGGYGLLFRKYGIAADNVVDAELIDVKGRILNRKSMGEDLFWAIRGGGGGSFGIVLSWKVKLVRVPEIVTVFSTSRTLEQNATQLLHRWQYITSQFPDGMFPSITITTTNTTVDNRNRTVVASFNTMFLGRANELIPLMQNIFPELGLTVQDYSEMSFVESILVLGQLPPENLEILLNRSYRISYLVATPSFKAKSDYIKKPIPEIGFQGIWSQLLEPEARTATLNLAAYGGIMDEIPESAVPYPHRNGNIYEISYTIRWREEDNVDSEIYISWMRKLYDYMTPFVSKSPREAYVGYRDLDIGRNEDDGQTSYGRASVWGRKYYKNNFDRLVKIKTMIDPHNFFRHEQSIPPYFG</sequence>
<evidence type="ECO:0000256" key="3">
    <source>
        <dbReference type="ARBA" id="ARBA00005466"/>
    </source>
</evidence>
<reference evidence="15" key="1">
    <citation type="submission" date="2023-05" db="EMBL/GenBank/DDBJ databases">
        <title>Genome and transcriptome analyses reveal genes involved in the formation of fine ridges on petal epidermal cells in Hibiscus trionum.</title>
        <authorList>
            <person name="Koshimizu S."/>
            <person name="Masuda S."/>
            <person name="Ishii T."/>
            <person name="Shirasu K."/>
            <person name="Hoshino A."/>
            <person name="Arita M."/>
        </authorList>
    </citation>
    <scope>NUCLEOTIDE SEQUENCE</scope>
    <source>
        <strain evidence="15">Hamamatsu line</strain>
    </source>
</reference>
<dbReference type="PROSITE" id="PS51387">
    <property type="entry name" value="FAD_PCMH"/>
    <property type="match status" value="1"/>
</dbReference>
<keyword evidence="10" id="KW-0560">Oxidoreductase</keyword>
<evidence type="ECO:0000256" key="11">
    <source>
        <dbReference type="ARBA" id="ARBA00023157"/>
    </source>
</evidence>
<dbReference type="InterPro" id="IPR016169">
    <property type="entry name" value="FAD-bd_PCMH_sub2"/>
</dbReference>
<evidence type="ECO:0000256" key="5">
    <source>
        <dbReference type="ARBA" id="ARBA00022525"/>
    </source>
</evidence>
<evidence type="ECO:0000313" key="16">
    <source>
        <dbReference type="Proteomes" id="UP001165190"/>
    </source>
</evidence>
<dbReference type="AlphaFoldDB" id="A0A9W7H6F5"/>
<dbReference type="Pfam" id="PF08031">
    <property type="entry name" value="BBE"/>
    <property type="match status" value="1"/>
</dbReference>
<keyword evidence="6" id="KW-0285">Flavoprotein</keyword>
<dbReference type="PANTHER" id="PTHR32448">
    <property type="entry name" value="OS08G0158400 PROTEIN"/>
    <property type="match status" value="1"/>
</dbReference>
<feature type="domain" description="FAD-binding PCMH-type" evidence="14">
    <location>
        <begin position="71"/>
        <end position="247"/>
    </location>
</feature>
<dbReference type="InterPro" id="IPR006094">
    <property type="entry name" value="Oxid_FAD_bind_N"/>
</dbReference>
<feature type="chain" id="PRO_5040890539" description="FAD-binding PCMH-type domain-containing protein" evidence="13">
    <location>
        <begin position="20"/>
        <end position="537"/>
    </location>
</feature>
<dbReference type="Pfam" id="PF01565">
    <property type="entry name" value="FAD_binding_4"/>
    <property type="match status" value="1"/>
</dbReference>
<keyword evidence="16" id="KW-1185">Reference proteome</keyword>
<dbReference type="OrthoDB" id="415825at2759"/>
<dbReference type="Proteomes" id="UP001165190">
    <property type="component" value="Unassembled WGS sequence"/>
</dbReference>
<accession>A0A9W7H6F5</accession>
<dbReference type="GO" id="GO:0071949">
    <property type="term" value="F:FAD binding"/>
    <property type="evidence" value="ECO:0007669"/>
    <property type="project" value="InterPro"/>
</dbReference>
<keyword evidence="8" id="KW-0547">Nucleotide-binding</keyword>
<dbReference type="InterPro" id="IPR016167">
    <property type="entry name" value="FAD-bd_PCMH_sub1"/>
</dbReference>
<dbReference type="InterPro" id="IPR016166">
    <property type="entry name" value="FAD-bd_PCMH"/>
</dbReference>
<comment type="similarity">
    <text evidence="3">Belongs to the oxygen-dependent FAD-linked oxidoreductase family.</text>
</comment>
<evidence type="ECO:0000256" key="12">
    <source>
        <dbReference type="ARBA" id="ARBA00023180"/>
    </source>
</evidence>
<dbReference type="EMBL" id="BSYR01000010">
    <property type="protein sequence ID" value="GMI71835.1"/>
    <property type="molecule type" value="Genomic_DNA"/>
</dbReference>
<organism evidence="15 16">
    <name type="scientific">Hibiscus trionum</name>
    <name type="common">Flower of an hour</name>
    <dbReference type="NCBI Taxonomy" id="183268"/>
    <lineage>
        <taxon>Eukaryota</taxon>
        <taxon>Viridiplantae</taxon>
        <taxon>Streptophyta</taxon>
        <taxon>Embryophyta</taxon>
        <taxon>Tracheophyta</taxon>
        <taxon>Spermatophyta</taxon>
        <taxon>Magnoliopsida</taxon>
        <taxon>eudicotyledons</taxon>
        <taxon>Gunneridae</taxon>
        <taxon>Pentapetalae</taxon>
        <taxon>rosids</taxon>
        <taxon>malvids</taxon>
        <taxon>Malvales</taxon>
        <taxon>Malvaceae</taxon>
        <taxon>Malvoideae</taxon>
        <taxon>Hibiscus</taxon>
    </lineage>
</organism>
<evidence type="ECO:0000313" key="15">
    <source>
        <dbReference type="EMBL" id="GMI71835.1"/>
    </source>
</evidence>
<evidence type="ECO:0000256" key="9">
    <source>
        <dbReference type="ARBA" id="ARBA00022827"/>
    </source>
</evidence>
<name>A0A9W7H6F5_HIBTR</name>